<dbReference type="InterPro" id="IPR002678">
    <property type="entry name" value="DUF34/NIF3"/>
</dbReference>
<dbReference type="PANTHER" id="PTHR13799:SF14">
    <property type="entry name" value="GTP CYCLOHYDROLASE 1 TYPE 2 HOMOLOG"/>
    <property type="match status" value="1"/>
</dbReference>
<gene>
    <name evidence="7" type="ORF">SAMN05216474_1195</name>
</gene>
<dbReference type="AlphaFoldDB" id="A0A1I6YVB6"/>
<sequence length="364" mass="40611">MKIKEVSNFLEEIAPLGSQESYDNCGLLVGDPNTEVTGALLTLDCIEATVDEAIALGYNLIIAHHPIIFGGLKKLNGKNYIERTVLKAIKNDIAIYAIHTNLDNYNLGVNYEIGQRLGLENLKVLSPKKDVLNKLVVFVPKNYTEEVKKALYEAGAGHIGNYAECSFQTEGTGTFTPLEDADPFMGTTNENEKVEESKVEVIVDNYKLGKVIAAMLQAHPYEEVAYDVYALKNQHQELGSGMVGELPIEMDTKEFLQRVKNNFNCGVIRHTNIHKEHVKKIAFCGGSGSFLLGQARAVGADIYITGDFKYHEFFDAENQIIIADIGHFESEQYTPHLLERILKKKFINFAVRLTGVNTNPINYF</sequence>
<proteinExistence type="inferred from homology"/>
<dbReference type="PIRSF" id="PIRSF037489">
    <property type="entry name" value="UCP037489_NIF3_YqfO"/>
    <property type="match status" value="1"/>
</dbReference>
<dbReference type="PANTHER" id="PTHR13799">
    <property type="entry name" value="NGG1 INTERACTING FACTOR 3"/>
    <property type="match status" value="1"/>
</dbReference>
<organism evidence="7 8">
    <name type="scientific">Lishizhenia tianjinensis</name>
    <dbReference type="NCBI Taxonomy" id="477690"/>
    <lineage>
        <taxon>Bacteria</taxon>
        <taxon>Pseudomonadati</taxon>
        <taxon>Bacteroidota</taxon>
        <taxon>Flavobacteriia</taxon>
        <taxon>Flavobacteriales</taxon>
        <taxon>Crocinitomicaceae</taxon>
        <taxon>Lishizhenia</taxon>
    </lineage>
</organism>
<comment type="similarity">
    <text evidence="1 5">Belongs to the GTP cyclohydrolase I type 2/NIF3 family.</text>
</comment>
<evidence type="ECO:0000256" key="1">
    <source>
        <dbReference type="ARBA" id="ARBA00006964"/>
    </source>
</evidence>
<reference evidence="7 8" key="1">
    <citation type="submission" date="2016-10" db="EMBL/GenBank/DDBJ databases">
        <authorList>
            <person name="de Groot N.N."/>
        </authorList>
    </citation>
    <scope>NUCLEOTIDE SEQUENCE [LARGE SCALE GENOMIC DNA]</scope>
    <source>
        <strain evidence="7 8">CGMCC 1.7005</strain>
    </source>
</reference>
<dbReference type="FunFam" id="3.40.1390.30:FF:000001">
    <property type="entry name" value="GTP cyclohydrolase 1 type 2"/>
    <property type="match status" value="1"/>
</dbReference>
<dbReference type="FunFam" id="3.30.70.120:FF:000006">
    <property type="entry name" value="GTP cyclohydrolase 1 type 2 homolog"/>
    <property type="match status" value="1"/>
</dbReference>
<dbReference type="InterPro" id="IPR015867">
    <property type="entry name" value="N-reg_PII/ATP_PRibTrfase_C"/>
</dbReference>
<keyword evidence="4 5" id="KW-0479">Metal-binding</keyword>
<dbReference type="InterPro" id="IPR017221">
    <property type="entry name" value="DUF34/NIF3_bac"/>
</dbReference>
<dbReference type="Proteomes" id="UP000236454">
    <property type="component" value="Unassembled WGS sequence"/>
</dbReference>
<evidence type="ECO:0000256" key="4">
    <source>
        <dbReference type="ARBA" id="ARBA00022723"/>
    </source>
</evidence>
<evidence type="ECO:0000256" key="3">
    <source>
        <dbReference type="ARBA" id="ARBA00022112"/>
    </source>
</evidence>
<dbReference type="Gene3D" id="3.30.70.120">
    <property type="match status" value="1"/>
</dbReference>
<dbReference type="OrthoDB" id="9792792at2"/>
<dbReference type="RefSeq" id="WP_090247397.1">
    <property type="nucleotide sequence ID" value="NZ_FPAS01000001.1"/>
</dbReference>
<dbReference type="Pfam" id="PF01784">
    <property type="entry name" value="DUF34_NIF3"/>
    <property type="match status" value="1"/>
</dbReference>
<dbReference type="EMBL" id="FPAS01000001">
    <property type="protein sequence ID" value="SFT54161.1"/>
    <property type="molecule type" value="Genomic_DNA"/>
</dbReference>
<keyword evidence="8" id="KW-1185">Reference proteome</keyword>
<dbReference type="NCBIfam" id="TIGR00486">
    <property type="entry name" value="YbgI_SA1388"/>
    <property type="match status" value="1"/>
</dbReference>
<evidence type="ECO:0000256" key="6">
    <source>
        <dbReference type="PIRSR" id="PIRSR602678-1"/>
    </source>
</evidence>
<dbReference type="STRING" id="477690.SAMN05216474_1195"/>
<dbReference type="Gene3D" id="3.40.1390.30">
    <property type="entry name" value="NIF3 (NGG1p interacting factor 3)-like"/>
    <property type="match status" value="1"/>
</dbReference>
<feature type="binding site" evidence="6">
    <location>
        <position position="65"/>
    </location>
    <ligand>
        <name>a divalent metal cation</name>
        <dbReference type="ChEBI" id="CHEBI:60240"/>
        <label>1</label>
    </ligand>
</feature>
<feature type="binding site" evidence="6">
    <location>
        <position position="331"/>
    </location>
    <ligand>
        <name>a divalent metal cation</name>
        <dbReference type="ChEBI" id="CHEBI:60240"/>
        <label>1</label>
    </ligand>
</feature>
<name>A0A1I6YVB6_9FLAO</name>
<comment type="subunit">
    <text evidence="2">Homohexamer.</text>
</comment>
<accession>A0A1I6YVB6</accession>
<dbReference type="GO" id="GO:0005737">
    <property type="term" value="C:cytoplasm"/>
    <property type="evidence" value="ECO:0007669"/>
    <property type="project" value="TreeGrafter"/>
</dbReference>
<evidence type="ECO:0000313" key="8">
    <source>
        <dbReference type="Proteomes" id="UP000236454"/>
    </source>
</evidence>
<evidence type="ECO:0000256" key="2">
    <source>
        <dbReference type="ARBA" id="ARBA00011643"/>
    </source>
</evidence>
<dbReference type="SUPFAM" id="SSF102705">
    <property type="entry name" value="NIF3 (NGG1p interacting factor 3)-like"/>
    <property type="match status" value="1"/>
</dbReference>
<evidence type="ECO:0000313" key="7">
    <source>
        <dbReference type="EMBL" id="SFT54161.1"/>
    </source>
</evidence>
<protein>
    <recommendedName>
        <fullName evidence="3 5">GTP cyclohydrolase 1 type 2 homolog</fullName>
    </recommendedName>
</protein>
<feature type="binding site" evidence="6">
    <location>
        <position position="327"/>
    </location>
    <ligand>
        <name>a divalent metal cation</name>
        <dbReference type="ChEBI" id="CHEBI:60240"/>
        <label>1</label>
    </ligand>
</feature>
<evidence type="ECO:0000256" key="5">
    <source>
        <dbReference type="PIRNR" id="PIRNR037489"/>
    </source>
</evidence>
<feature type="binding site" evidence="6">
    <location>
        <position position="64"/>
    </location>
    <ligand>
        <name>a divalent metal cation</name>
        <dbReference type="ChEBI" id="CHEBI:60240"/>
        <label>2</label>
    </ligand>
</feature>
<dbReference type="GO" id="GO:0046872">
    <property type="term" value="F:metal ion binding"/>
    <property type="evidence" value="ECO:0007669"/>
    <property type="project" value="UniProtKB-UniRule"/>
</dbReference>
<dbReference type="InterPro" id="IPR036069">
    <property type="entry name" value="DUF34/NIF3_sf"/>
</dbReference>
<feature type="binding site" evidence="6">
    <location>
        <position position="103"/>
    </location>
    <ligand>
        <name>a divalent metal cation</name>
        <dbReference type="ChEBI" id="CHEBI:60240"/>
        <label>1</label>
    </ligand>
</feature>